<dbReference type="Gene3D" id="1.10.540.10">
    <property type="entry name" value="Acyl-CoA dehydrogenase/oxidase, N-terminal domain"/>
    <property type="match status" value="1"/>
</dbReference>
<organism evidence="9 10">
    <name type="scientific">Phytohabitans maris</name>
    <dbReference type="NCBI Taxonomy" id="3071409"/>
    <lineage>
        <taxon>Bacteria</taxon>
        <taxon>Bacillati</taxon>
        <taxon>Actinomycetota</taxon>
        <taxon>Actinomycetes</taxon>
        <taxon>Micromonosporales</taxon>
        <taxon>Micromonosporaceae</taxon>
    </lineage>
</organism>
<feature type="domain" description="Acyl-CoA dehydrogenase/oxidase N-terminal" evidence="8">
    <location>
        <begin position="25"/>
        <end position="135"/>
    </location>
</feature>
<evidence type="ECO:0000259" key="7">
    <source>
        <dbReference type="Pfam" id="PF02770"/>
    </source>
</evidence>
<dbReference type="PANTHER" id="PTHR43884:SF12">
    <property type="entry name" value="ISOVALERYL-COA DEHYDROGENASE, MITOCHONDRIAL-RELATED"/>
    <property type="match status" value="1"/>
</dbReference>
<dbReference type="PROSITE" id="PS00072">
    <property type="entry name" value="ACYL_COA_DH_1"/>
    <property type="match status" value="1"/>
</dbReference>
<comment type="similarity">
    <text evidence="2 5">Belongs to the acyl-CoA dehydrogenase family.</text>
</comment>
<dbReference type="RefSeq" id="WP_308718066.1">
    <property type="nucleotide sequence ID" value="NZ_JAVHUY010000063.1"/>
</dbReference>
<feature type="domain" description="Acyl-CoA dehydrogenase/oxidase C-terminal" evidence="6">
    <location>
        <begin position="247"/>
        <end position="397"/>
    </location>
</feature>
<evidence type="ECO:0000256" key="2">
    <source>
        <dbReference type="ARBA" id="ARBA00009347"/>
    </source>
</evidence>
<dbReference type="SUPFAM" id="SSF56645">
    <property type="entry name" value="Acyl-CoA dehydrogenase NM domain-like"/>
    <property type="match status" value="1"/>
</dbReference>
<dbReference type="SUPFAM" id="SSF47203">
    <property type="entry name" value="Acyl-CoA dehydrogenase C-terminal domain-like"/>
    <property type="match status" value="1"/>
</dbReference>
<dbReference type="Gene3D" id="2.40.110.10">
    <property type="entry name" value="Butyryl-CoA Dehydrogenase, subunit A, domain 2"/>
    <property type="match status" value="1"/>
</dbReference>
<evidence type="ECO:0000313" key="9">
    <source>
        <dbReference type="EMBL" id="MDQ7910824.1"/>
    </source>
</evidence>
<dbReference type="Gene3D" id="1.20.140.10">
    <property type="entry name" value="Butyryl-CoA Dehydrogenase, subunit A, domain 3"/>
    <property type="match status" value="1"/>
</dbReference>
<dbReference type="InterPro" id="IPR009075">
    <property type="entry name" value="AcylCo_DH/oxidase_C"/>
</dbReference>
<reference evidence="9 10" key="1">
    <citation type="submission" date="2023-08" db="EMBL/GenBank/DDBJ databases">
        <title>Phytohabitans sansha sp. nov., isolated from marine sediment.</title>
        <authorList>
            <person name="Zhao Y."/>
            <person name="Yi K."/>
        </authorList>
    </citation>
    <scope>NUCLEOTIDE SEQUENCE [LARGE SCALE GENOMIC DNA]</scope>
    <source>
        <strain evidence="9 10">ZYX-F-186</strain>
    </source>
</reference>
<dbReference type="Proteomes" id="UP001230908">
    <property type="component" value="Unassembled WGS sequence"/>
</dbReference>
<dbReference type="Pfam" id="PF02771">
    <property type="entry name" value="Acyl-CoA_dh_N"/>
    <property type="match status" value="1"/>
</dbReference>
<keyword evidence="5" id="KW-0560">Oxidoreductase</keyword>
<dbReference type="InterPro" id="IPR013786">
    <property type="entry name" value="AcylCoA_DH/ox_N"/>
</dbReference>
<dbReference type="EMBL" id="JAVHUY010000063">
    <property type="protein sequence ID" value="MDQ7910824.1"/>
    <property type="molecule type" value="Genomic_DNA"/>
</dbReference>
<proteinExistence type="inferred from homology"/>
<keyword evidence="3 5" id="KW-0285">Flavoprotein</keyword>
<dbReference type="PROSITE" id="PS00073">
    <property type="entry name" value="ACYL_COA_DH_2"/>
    <property type="match status" value="1"/>
</dbReference>
<dbReference type="InterPro" id="IPR036250">
    <property type="entry name" value="AcylCo_DH-like_C"/>
</dbReference>
<evidence type="ECO:0000313" key="10">
    <source>
        <dbReference type="Proteomes" id="UP001230908"/>
    </source>
</evidence>
<dbReference type="Pfam" id="PF00441">
    <property type="entry name" value="Acyl-CoA_dh_1"/>
    <property type="match status" value="1"/>
</dbReference>
<comment type="caution">
    <text evidence="9">The sequence shown here is derived from an EMBL/GenBank/DDBJ whole genome shotgun (WGS) entry which is preliminary data.</text>
</comment>
<dbReference type="Pfam" id="PF02770">
    <property type="entry name" value="Acyl-CoA_dh_M"/>
    <property type="match status" value="1"/>
</dbReference>
<sequence length="399" mass="43347">MSEGRPDEGEAVVSGSTFDLYQLPERYQELRDVVRTLADNKIAPHAADVDERSRFPIEAYDALRAADLHAPHIAEEYDGAGADALATCVVIEEIARACASSALIPAVNKLGTLPLILAGSAEIKRRYLPVVARGEAMFSYGLSEREAGSDTASMRTRAVADGDGWVLSGQKSWITNAGVSHYYTVLAVTDPDGQRGRNVTAFVVEDGDRGFSVGEPERKLGIKGSPTRELFFDEVRIGDDRRIGQVGDGLKIALRTLDHTRITIGAQAVGIAQGALDHTVAYVKQRRQFGKAVAEFQGVQFMLADMAMTLQAARQTVYAAAAKSEREDADLSFFGAAAKCYASDVAMRITVDAVQLLGGAGYVKDFPLERMMRDAKITQIYEGTNQIQRLVMARHLLRT</sequence>
<keyword evidence="10" id="KW-1185">Reference proteome</keyword>
<dbReference type="PIRSF" id="PIRSF016578">
    <property type="entry name" value="HsaA"/>
    <property type="match status" value="1"/>
</dbReference>
<evidence type="ECO:0000256" key="3">
    <source>
        <dbReference type="ARBA" id="ARBA00022630"/>
    </source>
</evidence>
<protein>
    <submittedName>
        <fullName evidence="9">Acyl-CoA dehydrogenase family protein</fullName>
    </submittedName>
</protein>
<evidence type="ECO:0000259" key="8">
    <source>
        <dbReference type="Pfam" id="PF02771"/>
    </source>
</evidence>
<dbReference type="InterPro" id="IPR006089">
    <property type="entry name" value="Acyl-CoA_DH_CS"/>
</dbReference>
<dbReference type="PANTHER" id="PTHR43884">
    <property type="entry name" value="ACYL-COA DEHYDROGENASE"/>
    <property type="match status" value="1"/>
</dbReference>
<evidence type="ECO:0000256" key="1">
    <source>
        <dbReference type="ARBA" id="ARBA00001974"/>
    </source>
</evidence>
<dbReference type="InterPro" id="IPR046373">
    <property type="entry name" value="Acyl-CoA_Oxase/DH_mid-dom_sf"/>
</dbReference>
<evidence type="ECO:0000259" key="6">
    <source>
        <dbReference type="Pfam" id="PF00441"/>
    </source>
</evidence>
<dbReference type="InterPro" id="IPR037069">
    <property type="entry name" value="AcylCoA_DH/ox_N_sf"/>
</dbReference>
<evidence type="ECO:0000256" key="4">
    <source>
        <dbReference type="ARBA" id="ARBA00022827"/>
    </source>
</evidence>
<feature type="domain" description="Acyl-CoA oxidase/dehydrogenase middle" evidence="7">
    <location>
        <begin position="140"/>
        <end position="235"/>
    </location>
</feature>
<dbReference type="InterPro" id="IPR009100">
    <property type="entry name" value="AcylCoA_DH/oxidase_NM_dom_sf"/>
</dbReference>
<accession>A0ABU0ZWX7</accession>
<comment type="cofactor">
    <cofactor evidence="1 5">
        <name>FAD</name>
        <dbReference type="ChEBI" id="CHEBI:57692"/>
    </cofactor>
</comment>
<name>A0ABU0ZWX7_9ACTN</name>
<evidence type="ECO:0000256" key="5">
    <source>
        <dbReference type="RuleBase" id="RU362125"/>
    </source>
</evidence>
<gene>
    <name evidence="9" type="ORF">RB614_40665</name>
</gene>
<keyword evidence="4 5" id="KW-0274">FAD</keyword>
<dbReference type="InterPro" id="IPR006091">
    <property type="entry name" value="Acyl-CoA_Oxase/DH_mid-dom"/>
</dbReference>